<keyword evidence="2" id="KW-1185">Reference proteome</keyword>
<dbReference type="AlphaFoldDB" id="A0A0N4ZDP6"/>
<accession>A0A0N4ZDP6</accession>
<keyword evidence="1" id="KW-0732">Signal</keyword>
<dbReference type="WBParaSite" id="PTRK_0000570600.1">
    <property type="protein sequence ID" value="PTRK_0000570600.1"/>
    <property type="gene ID" value="PTRK_0000570600"/>
</dbReference>
<evidence type="ECO:0000313" key="2">
    <source>
        <dbReference type="Proteomes" id="UP000038045"/>
    </source>
</evidence>
<proteinExistence type="predicted"/>
<feature type="chain" id="PRO_5005891563" evidence="1">
    <location>
        <begin position="27"/>
        <end position="87"/>
    </location>
</feature>
<organism evidence="2 3">
    <name type="scientific">Parastrongyloides trichosuri</name>
    <name type="common">Possum-specific nematode worm</name>
    <dbReference type="NCBI Taxonomy" id="131310"/>
    <lineage>
        <taxon>Eukaryota</taxon>
        <taxon>Metazoa</taxon>
        <taxon>Ecdysozoa</taxon>
        <taxon>Nematoda</taxon>
        <taxon>Chromadorea</taxon>
        <taxon>Rhabditida</taxon>
        <taxon>Tylenchina</taxon>
        <taxon>Panagrolaimomorpha</taxon>
        <taxon>Strongyloidoidea</taxon>
        <taxon>Strongyloididae</taxon>
        <taxon>Parastrongyloides</taxon>
    </lineage>
</organism>
<reference evidence="3" key="1">
    <citation type="submission" date="2017-02" db="UniProtKB">
        <authorList>
            <consortium name="WormBaseParasite"/>
        </authorList>
    </citation>
    <scope>IDENTIFICATION</scope>
</reference>
<name>A0A0N4ZDP6_PARTI</name>
<evidence type="ECO:0000313" key="3">
    <source>
        <dbReference type="WBParaSite" id="PTRK_0000570600.1"/>
    </source>
</evidence>
<dbReference type="Proteomes" id="UP000038045">
    <property type="component" value="Unplaced"/>
</dbReference>
<evidence type="ECO:0000256" key="1">
    <source>
        <dbReference type="SAM" id="SignalP"/>
    </source>
</evidence>
<protein>
    <submittedName>
        <fullName evidence="3">DUF4258 domain-containing protein</fullName>
    </submittedName>
</protein>
<sequence length="87" mass="10387">MAMLCRWRLFNRTMILLLQWIYKTLGIRTSNCDVIEACLLTIDRIEFPKQRHYIDTLQDTDTIVITEIGDKYPLIERKTKERKKGTP</sequence>
<feature type="signal peptide" evidence="1">
    <location>
        <begin position="1"/>
        <end position="26"/>
    </location>
</feature>